<dbReference type="Gene3D" id="1.10.510.10">
    <property type="entry name" value="Transferase(Phosphotransferase) domain 1"/>
    <property type="match status" value="1"/>
</dbReference>
<evidence type="ECO:0000256" key="3">
    <source>
        <dbReference type="ARBA" id="ARBA00006432"/>
    </source>
</evidence>
<gene>
    <name evidence="18" type="ORF">Baya_11022</name>
</gene>
<dbReference type="PROSITE" id="PS00107">
    <property type="entry name" value="PROTEIN_KINASE_ATP"/>
    <property type="match status" value="1"/>
</dbReference>
<dbReference type="GO" id="GO:0004672">
    <property type="term" value="F:protein kinase activity"/>
    <property type="evidence" value="ECO:0007669"/>
    <property type="project" value="InterPro"/>
</dbReference>
<comment type="similarity">
    <text evidence="3">Belongs to the ATP-dependent AMP-binding enzyme family.</text>
</comment>
<proteinExistence type="inferred from homology"/>
<dbReference type="Pfam" id="PF13193">
    <property type="entry name" value="AMP-binding_C"/>
    <property type="match status" value="1"/>
</dbReference>
<evidence type="ECO:0000256" key="5">
    <source>
        <dbReference type="ARBA" id="ARBA00022723"/>
    </source>
</evidence>
<evidence type="ECO:0000256" key="4">
    <source>
        <dbReference type="ARBA" id="ARBA00022598"/>
    </source>
</evidence>
<reference evidence="18 19" key="1">
    <citation type="journal article" date="2019" name="Genome Biol. Evol.">
        <title>Whole-Genome Sequencing of the Giant Devil Catfish, Bagarius yarrelli.</title>
        <authorList>
            <person name="Jiang W."/>
            <person name="Lv Y."/>
            <person name="Cheng L."/>
            <person name="Yang K."/>
            <person name="Chao B."/>
            <person name="Wang X."/>
            <person name="Li Y."/>
            <person name="Pan X."/>
            <person name="You X."/>
            <person name="Zhang Y."/>
            <person name="Yang J."/>
            <person name="Li J."/>
            <person name="Zhang X."/>
            <person name="Liu S."/>
            <person name="Sun C."/>
            <person name="Yang J."/>
            <person name="Shi Q."/>
        </authorList>
    </citation>
    <scope>NUCLEOTIDE SEQUENCE [LARGE SCALE GENOMIC DNA]</scope>
    <source>
        <strain evidence="18">JWS20170419001</strain>
        <tissue evidence="18">Muscle</tissue>
    </source>
</reference>
<accession>A0A556UYX3</accession>
<dbReference type="GO" id="GO:0006637">
    <property type="term" value="P:acyl-CoA metabolic process"/>
    <property type="evidence" value="ECO:0007669"/>
    <property type="project" value="TreeGrafter"/>
</dbReference>
<keyword evidence="9" id="KW-0460">Magnesium</keyword>
<dbReference type="Gene3D" id="3.30.450.20">
    <property type="entry name" value="PAS domain"/>
    <property type="match status" value="1"/>
</dbReference>
<keyword evidence="19" id="KW-1185">Reference proteome</keyword>
<keyword evidence="5" id="KW-0479">Metal-binding</keyword>
<evidence type="ECO:0000256" key="10">
    <source>
        <dbReference type="ARBA" id="ARBA00022946"/>
    </source>
</evidence>
<dbReference type="GO" id="GO:0004321">
    <property type="term" value="F:fatty-acyl-CoA synthase activity"/>
    <property type="evidence" value="ECO:0007669"/>
    <property type="project" value="TreeGrafter"/>
</dbReference>
<evidence type="ECO:0000256" key="8">
    <source>
        <dbReference type="ARBA" id="ARBA00022840"/>
    </source>
</evidence>
<comment type="caution">
    <text evidence="18">The sequence shown here is derived from an EMBL/GenBank/DDBJ whole genome shotgun (WGS) entry which is preliminary data.</text>
</comment>
<name>A0A556UYX3_BAGYA</name>
<comment type="subcellular location">
    <subcellularLocation>
        <location evidence="2">Mitochondrion</location>
    </subcellularLocation>
</comment>
<dbReference type="SMART" id="SM00220">
    <property type="entry name" value="S_TKc"/>
    <property type="match status" value="1"/>
</dbReference>
<dbReference type="FunFam" id="3.40.50.12780:FF:000007">
    <property type="entry name" value="Acyl-coenzyme A synthetase ACSM2A, mitochondrial"/>
    <property type="match status" value="1"/>
</dbReference>
<evidence type="ECO:0000256" key="16">
    <source>
        <dbReference type="SAM" id="MobiDB-lite"/>
    </source>
</evidence>
<dbReference type="EMBL" id="VCAZ01000080">
    <property type="protein sequence ID" value="TSP90470.1"/>
    <property type="molecule type" value="Genomic_DNA"/>
</dbReference>
<evidence type="ECO:0000256" key="12">
    <source>
        <dbReference type="ARBA" id="ARBA00023128"/>
    </source>
</evidence>
<protein>
    <recommendedName>
        <fullName evidence="13">medium-chain acyl-CoA ligase</fullName>
        <ecNumber evidence="13">6.2.1.2</ecNumber>
    </recommendedName>
</protein>
<dbReference type="Gene3D" id="3.30.300.30">
    <property type="match status" value="1"/>
</dbReference>
<dbReference type="EC" id="6.2.1.2" evidence="13"/>
<feature type="region of interest" description="Disordered" evidence="16">
    <location>
        <begin position="987"/>
        <end position="1016"/>
    </location>
</feature>
<dbReference type="Pfam" id="PF13426">
    <property type="entry name" value="PAS_9"/>
    <property type="match status" value="1"/>
</dbReference>
<dbReference type="InterPro" id="IPR000873">
    <property type="entry name" value="AMP-dep_synth/lig_dom"/>
</dbReference>
<dbReference type="GO" id="GO:0031956">
    <property type="term" value="F:medium-chain fatty acid-CoA ligase activity"/>
    <property type="evidence" value="ECO:0007669"/>
    <property type="project" value="UniProtKB-EC"/>
</dbReference>
<dbReference type="Pfam" id="PF00069">
    <property type="entry name" value="Pkinase"/>
    <property type="match status" value="1"/>
</dbReference>
<keyword evidence="11" id="KW-0443">Lipid metabolism</keyword>
<evidence type="ECO:0000313" key="18">
    <source>
        <dbReference type="EMBL" id="TSP90470.1"/>
    </source>
</evidence>
<dbReference type="FunFam" id="3.30.300.30:FF:000005">
    <property type="entry name" value="Acyl-coenzyme A synthetase ACSM5, mitochondrial"/>
    <property type="match status" value="1"/>
</dbReference>
<dbReference type="GO" id="GO:0005759">
    <property type="term" value="C:mitochondrial matrix"/>
    <property type="evidence" value="ECO:0007669"/>
    <property type="project" value="TreeGrafter"/>
</dbReference>
<dbReference type="PANTHER" id="PTHR43605:SF10">
    <property type="entry name" value="ACYL-COA SYNTHETASE MEDIUM CHAIN FAMILY MEMBER 3"/>
    <property type="match status" value="1"/>
</dbReference>
<dbReference type="InterPro" id="IPR051087">
    <property type="entry name" value="Mitochondrial_ACSM"/>
</dbReference>
<dbReference type="PANTHER" id="PTHR43605">
    <property type="entry name" value="ACYL-COENZYME A SYNTHETASE"/>
    <property type="match status" value="1"/>
</dbReference>
<evidence type="ECO:0000256" key="2">
    <source>
        <dbReference type="ARBA" id="ARBA00004173"/>
    </source>
</evidence>
<keyword evidence="8 15" id="KW-0067">ATP-binding</keyword>
<dbReference type="SUPFAM" id="SSF56801">
    <property type="entry name" value="Acetyl-CoA synthetase-like"/>
    <property type="match status" value="1"/>
</dbReference>
<dbReference type="InterPro" id="IPR000719">
    <property type="entry name" value="Prot_kinase_dom"/>
</dbReference>
<dbReference type="PROSITE" id="PS00455">
    <property type="entry name" value="AMP_BINDING"/>
    <property type="match status" value="1"/>
</dbReference>
<evidence type="ECO:0000256" key="7">
    <source>
        <dbReference type="ARBA" id="ARBA00022832"/>
    </source>
</evidence>
<organism evidence="18 19">
    <name type="scientific">Bagarius yarrelli</name>
    <name type="common">Goonch</name>
    <name type="synonym">Bagrus yarrelli</name>
    <dbReference type="NCBI Taxonomy" id="175774"/>
    <lineage>
        <taxon>Eukaryota</taxon>
        <taxon>Metazoa</taxon>
        <taxon>Chordata</taxon>
        <taxon>Craniata</taxon>
        <taxon>Vertebrata</taxon>
        <taxon>Euteleostomi</taxon>
        <taxon>Actinopterygii</taxon>
        <taxon>Neopterygii</taxon>
        <taxon>Teleostei</taxon>
        <taxon>Ostariophysi</taxon>
        <taxon>Siluriformes</taxon>
        <taxon>Sisoridae</taxon>
        <taxon>Sisorinae</taxon>
        <taxon>Bagarius</taxon>
    </lineage>
</organism>
<dbReference type="GO" id="GO:0005524">
    <property type="term" value="F:ATP binding"/>
    <property type="evidence" value="ECO:0007669"/>
    <property type="project" value="UniProtKB-UniRule"/>
</dbReference>
<keyword evidence="12" id="KW-0496">Mitochondrion</keyword>
<dbReference type="InterPro" id="IPR008271">
    <property type="entry name" value="Ser/Thr_kinase_AS"/>
</dbReference>
<dbReference type="InterPro" id="IPR035965">
    <property type="entry name" value="PAS-like_dom_sf"/>
</dbReference>
<comment type="cofactor">
    <cofactor evidence="1">
        <name>Mn(2+)</name>
        <dbReference type="ChEBI" id="CHEBI:29035"/>
    </cofactor>
</comment>
<keyword evidence="7" id="KW-0276">Fatty acid metabolism</keyword>
<dbReference type="PROSITE" id="PS00108">
    <property type="entry name" value="PROTEIN_KINASE_ST"/>
    <property type="match status" value="1"/>
</dbReference>
<dbReference type="InterPro" id="IPR017441">
    <property type="entry name" value="Protein_kinase_ATP_BS"/>
</dbReference>
<comment type="catalytic activity">
    <reaction evidence="14">
        <text>a medium-chain fatty acid + ATP + CoA = a medium-chain fatty acyl-CoA + AMP + diphosphate</text>
        <dbReference type="Rhea" id="RHEA:48340"/>
        <dbReference type="ChEBI" id="CHEBI:30616"/>
        <dbReference type="ChEBI" id="CHEBI:33019"/>
        <dbReference type="ChEBI" id="CHEBI:57287"/>
        <dbReference type="ChEBI" id="CHEBI:59558"/>
        <dbReference type="ChEBI" id="CHEBI:90546"/>
        <dbReference type="ChEBI" id="CHEBI:456215"/>
        <dbReference type="EC" id="6.2.1.2"/>
    </reaction>
    <physiologicalReaction direction="left-to-right" evidence="14">
        <dbReference type="Rhea" id="RHEA:48341"/>
    </physiologicalReaction>
</comment>
<evidence type="ECO:0000256" key="6">
    <source>
        <dbReference type="ARBA" id="ARBA00022741"/>
    </source>
</evidence>
<evidence type="ECO:0000256" key="11">
    <source>
        <dbReference type="ARBA" id="ARBA00023098"/>
    </source>
</evidence>
<dbReference type="InterPro" id="IPR025110">
    <property type="entry name" value="AMP-bd_C"/>
</dbReference>
<dbReference type="InterPro" id="IPR000014">
    <property type="entry name" value="PAS"/>
</dbReference>
<evidence type="ECO:0000256" key="14">
    <source>
        <dbReference type="ARBA" id="ARBA00048477"/>
    </source>
</evidence>
<dbReference type="Pfam" id="PF00501">
    <property type="entry name" value="AMP-binding"/>
    <property type="match status" value="1"/>
</dbReference>
<evidence type="ECO:0000256" key="1">
    <source>
        <dbReference type="ARBA" id="ARBA00001936"/>
    </source>
</evidence>
<dbReference type="SUPFAM" id="SSF56112">
    <property type="entry name" value="Protein kinase-like (PK-like)"/>
    <property type="match status" value="1"/>
</dbReference>
<dbReference type="Gene3D" id="3.40.50.12780">
    <property type="entry name" value="N-terminal domain of ligase-like"/>
    <property type="match status" value="2"/>
</dbReference>
<dbReference type="FunFam" id="1.10.510.10:FF:000351">
    <property type="entry name" value="PAS domain-containing serine/threonine-protein kinase"/>
    <property type="match status" value="1"/>
</dbReference>
<dbReference type="SUPFAM" id="SSF55785">
    <property type="entry name" value="PYP-like sensor domain (PAS domain)"/>
    <property type="match status" value="1"/>
</dbReference>
<keyword evidence="4" id="KW-0436">Ligase</keyword>
<dbReference type="InterPro" id="IPR020845">
    <property type="entry name" value="AMP-binding_CS"/>
</dbReference>
<evidence type="ECO:0000313" key="19">
    <source>
        <dbReference type="Proteomes" id="UP000319801"/>
    </source>
</evidence>
<keyword evidence="10" id="KW-0809">Transit peptide</keyword>
<feature type="domain" description="Protein kinase" evidence="17">
    <location>
        <begin position="692"/>
        <end position="944"/>
    </location>
</feature>
<dbReference type="PROSITE" id="PS50011">
    <property type="entry name" value="PROTEIN_KINASE_DOM"/>
    <property type="match status" value="1"/>
</dbReference>
<evidence type="ECO:0000256" key="9">
    <source>
        <dbReference type="ARBA" id="ARBA00022842"/>
    </source>
</evidence>
<dbReference type="InterPro" id="IPR011009">
    <property type="entry name" value="Kinase-like_dom_sf"/>
</dbReference>
<evidence type="ECO:0000259" key="17">
    <source>
        <dbReference type="PROSITE" id="PS50011"/>
    </source>
</evidence>
<dbReference type="InterPro" id="IPR045851">
    <property type="entry name" value="AMP-bd_C_sf"/>
</dbReference>
<dbReference type="GO" id="GO:0046872">
    <property type="term" value="F:metal ion binding"/>
    <property type="evidence" value="ECO:0007669"/>
    <property type="project" value="UniProtKB-KW"/>
</dbReference>
<dbReference type="Gene3D" id="3.30.200.20">
    <property type="entry name" value="Phosphorylase Kinase, domain 1"/>
    <property type="match status" value="1"/>
</dbReference>
<dbReference type="NCBIfam" id="TIGR00229">
    <property type="entry name" value="sensory_box"/>
    <property type="match status" value="1"/>
</dbReference>
<dbReference type="Proteomes" id="UP000319801">
    <property type="component" value="Unassembled WGS sequence"/>
</dbReference>
<dbReference type="OrthoDB" id="10252171at2759"/>
<sequence>MSLWRQIVDKQVGEVGAPGDGVCSVSKSKSALLGFEDAVNTDGSPAKTQHTLHSTTGTAKSPVVMKDVPLSSSCRFPCRCRASVSSQVYLESSQLQQLLCQCSWPDKNGLKLIHSPNKASITVDCTTAKLVDVNKQACKLFEYSRSELIGQTLTFLLKTSQMAVDVLGEESLDTAGNIISISGKVVNAVSKSGSEMPMSVWTSSHNHKTCVLLLERVEKISTHFSFSKESEILTCDSTFAHLHGYGDAEEVLGLSVTSLMPTLQVPLQCQTIPKKITFLIPAFYEMMCDFDRSPSLVSDQDDALASCSSSSHTGPKTLLAKDSMLFQNLKMKAGAIKRRRPFAAIRTKQEHQAPSAVAVPAICPVPANSLEDTTELCKKAAVIAAQCDESISADSTTALLHTFALLESHDCTARLQNSSFEVISLGSRSSSGFCEKWVGPEKLDDTQLEVKMAESSSCFIDLDVNGDTIALAIGELELSECDTAELLRTPSPCIVESDHESEPPELPNDIHAEQECLGVCCTPLPKELSILGGNPGHWTTDLKEFEQLSPFSELCKNGILLSSDKPATSTPKKTLSTPATPLSPLALMQEGRFRANCYHRDGTPIEVRCDVRRTTVSSGGVVYCVWLSGSHLFLHKQETLQSAQTPTAESSLEESLASSLRKVNEADYSKGLHSSMSLNQSGAFEGQFEEIYYPLRPIGKGAFGVVWLTLRHHDRQEMVVKFIRKNRVVADCWVEDHELGRVTQEVAILARLCHPNIVKVLEVFENENYIQMVMEKHGDGLDLFEFIDMQPRLDEPLASYIFRQLLSAVTYLHGKGILHRDIKDENIIIDTKFHIRLIDFGSATLLEPGKLFHAFCGTLEYCSPEVLQGNPYTGPELEMWSLGVLVFTLLFSENPFCSVEETIQAKLNIPYDISTELYSLLAGLLHRDPTERMTLEELLHEPWIQQPFNLAEYSWSEVFPCDHDCEKSRLDEGDLVTPKISCGHPKINTFSNKEEEEEEGSERKQTKTTKPKNFSDFNSLTNIHNARLPPHFNFAKDVLDVWETKQKAGGKSRWPALWWVNDRNEEIRWSFEEMGFYSRQLANVLTDECGLVRGDRVLLILPRVPEWWLVNIACLRTGTVLIPGTSQLTAKDIMHRLQVSQAKCLITDEKMAPLIESVTPQCPTLHSKLLLSNKERAGWGNLLARMRSAPAKHVCVNTRSDEAMTIFFTSGTTGAPKMAVHSHCSYGLGLTVNGRYWLDLTDADVFWNTSDTGWAKSAWSSVFAPWTQGACVFTHHMPRFDPKTVLETLCRYPINTFCTAPTAYRMLVQEEASRFQFQALEHCVCAGEPINPEVMKKWRELTGLDIYEGYGQTETVLIAGTFKGMEIKPGSFGKASPAYDVQEEPEKTADCFCGDFYLTGDRGIMDQDGYLWFVGRADDVILSAGYRIGPFEVENALIEHEAVAESAVISSPDPVRGEVVKAFVVLTSEYKHRDKNELIRQLQTHVKKVTAPYKYPRKIEFVESLPKTVSGKIRRMELRKKEWKLP</sequence>
<dbReference type="InterPro" id="IPR042099">
    <property type="entry name" value="ANL_N_sf"/>
</dbReference>
<dbReference type="FunFam" id="3.30.200.20:FF:000346">
    <property type="entry name" value="PAS domain-containing serine/threonine-protein kinase"/>
    <property type="match status" value="1"/>
</dbReference>
<feature type="binding site" evidence="15">
    <location>
        <position position="725"/>
    </location>
    <ligand>
        <name>ATP</name>
        <dbReference type="ChEBI" id="CHEBI:30616"/>
    </ligand>
</feature>
<keyword evidence="6 15" id="KW-0547">Nucleotide-binding</keyword>
<evidence type="ECO:0000256" key="13">
    <source>
        <dbReference type="ARBA" id="ARBA00039009"/>
    </source>
</evidence>
<dbReference type="GO" id="GO:0006633">
    <property type="term" value="P:fatty acid biosynthetic process"/>
    <property type="evidence" value="ECO:0007669"/>
    <property type="project" value="TreeGrafter"/>
</dbReference>
<evidence type="ECO:0000256" key="15">
    <source>
        <dbReference type="PROSITE-ProRule" id="PRU10141"/>
    </source>
</evidence>